<evidence type="ECO:0000256" key="1">
    <source>
        <dbReference type="SAM" id="SignalP"/>
    </source>
</evidence>
<keyword evidence="4" id="KW-1185">Reference proteome</keyword>
<dbReference type="EMBL" id="BAABIQ010000041">
    <property type="protein sequence ID" value="GAA4801377.1"/>
    <property type="molecule type" value="Genomic_DNA"/>
</dbReference>
<dbReference type="InterPro" id="IPR045175">
    <property type="entry name" value="M28_fam"/>
</dbReference>
<protein>
    <recommendedName>
        <fullName evidence="2">Peptidase M28 domain-containing protein</fullName>
    </recommendedName>
</protein>
<gene>
    <name evidence="3" type="ORF">GCM10023231_32680</name>
</gene>
<evidence type="ECO:0000259" key="2">
    <source>
        <dbReference type="Pfam" id="PF04389"/>
    </source>
</evidence>
<dbReference type="PANTHER" id="PTHR12147">
    <property type="entry name" value="METALLOPEPTIDASE M28 FAMILY MEMBER"/>
    <property type="match status" value="1"/>
</dbReference>
<comment type="caution">
    <text evidence="3">The sequence shown here is derived from an EMBL/GenBank/DDBJ whole genome shotgun (WGS) entry which is preliminary data.</text>
</comment>
<dbReference type="Proteomes" id="UP001501411">
    <property type="component" value="Unassembled WGS sequence"/>
</dbReference>
<dbReference type="SUPFAM" id="SSF53187">
    <property type="entry name" value="Zn-dependent exopeptidases"/>
    <property type="match status" value="1"/>
</dbReference>
<dbReference type="InterPro" id="IPR007484">
    <property type="entry name" value="Peptidase_M28"/>
</dbReference>
<feature type="domain" description="Peptidase M28" evidence="2">
    <location>
        <begin position="280"/>
        <end position="491"/>
    </location>
</feature>
<sequence length="510" mass="57011">MPINSIQLGLTLSLVIRFCFAQQVAPTAYAETIDTLSARKHLEIIASDAFEGRETGKPGADKAAEYIAAQFRLLGLEAPVNQTYFQPVKLASQHFSVDYFTIGNQEFLADKDFLIIGQKSRQIVDTDEILFIGAGINHKRFDDLKQLSIKDKVVLLLNEGELSNNGGKCLSYILRQRPKLVLTVSSVADSLLKQLQKTTHAEVIKLSEDIQRINTNVSPTAPTVIYLPPRVANRLLKPSGYTLQQLTAKINARRTPLNFTIATAVHIAFGRKTVPIKGQNVLGYMEGTDKKAELLIITAHYDHIGVNPDGKINNGADDDGSGVTGVLEIAKAFAKAKQDGHGPRRSILFMTVTGEEKGLLGSNYYTRHPVFPLAYTIANLNIDMIGRIDPPHQSKVDYVYLVGSDKLSSILHTISETANQNYTKLSLDYTYNDPNDPEKIYYRSDHYNFAKHKIPVIFYFNGIHEDYHSPGDTIDKINFRLLTERAKLVFYTAWDLVNRNDRPIVDSNKK</sequence>
<dbReference type="RefSeq" id="WP_345233249.1">
    <property type="nucleotide sequence ID" value="NZ_BAABIQ010000041.1"/>
</dbReference>
<proteinExistence type="predicted"/>
<reference evidence="4" key="1">
    <citation type="journal article" date="2019" name="Int. J. Syst. Evol. Microbiol.">
        <title>The Global Catalogue of Microorganisms (GCM) 10K type strain sequencing project: providing services to taxonomists for standard genome sequencing and annotation.</title>
        <authorList>
            <consortium name="The Broad Institute Genomics Platform"/>
            <consortium name="The Broad Institute Genome Sequencing Center for Infectious Disease"/>
            <person name="Wu L."/>
            <person name="Ma J."/>
        </authorList>
    </citation>
    <scope>NUCLEOTIDE SEQUENCE [LARGE SCALE GENOMIC DNA]</scope>
    <source>
        <strain evidence="4">JCM 18200</strain>
    </source>
</reference>
<evidence type="ECO:0000313" key="3">
    <source>
        <dbReference type="EMBL" id="GAA4801377.1"/>
    </source>
</evidence>
<dbReference type="PANTHER" id="PTHR12147:SF26">
    <property type="entry name" value="PEPTIDASE M28 DOMAIN-CONTAINING PROTEIN"/>
    <property type="match status" value="1"/>
</dbReference>
<organism evidence="3 4">
    <name type="scientific">Olivibacter ginsenosidimutans</name>
    <dbReference type="NCBI Taxonomy" id="1176537"/>
    <lineage>
        <taxon>Bacteria</taxon>
        <taxon>Pseudomonadati</taxon>
        <taxon>Bacteroidota</taxon>
        <taxon>Sphingobacteriia</taxon>
        <taxon>Sphingobacteriales</taxon>
        <taxon>Sphingobacteriaceae</taxon>
        <taxon>Olivibacter</taxon>
    </lineage>
</organism>
<evidence type="ECO:0000313" key="4">
    <source>
        <dbReference type="Proteomes" id="UP001501411"/>
    </source>
</evidence>
<feature type="signal peptide" evidence="1">
    <location>
        <begin position="1"/>
        <end position="21"/>
    </location>
</feature>
<dbReference type="Gene3D" id="3.40.630.10">
    <property type="entry name" value="Zn peptidases"/>
    <property type="match status" value="2"/>
</dbReference>
<dbReference type="Pfam" id="PF04389">
    <property type="entry name" value="Peptidase_M28"/>
    <property type="match status" value="1"/>
</dbReference>
<keyword evidence="1" id="KW-0732">Signal</keyword>
<feature type="chain" id="PRO_5045514671" description="Peptidase M28 domain-containing protein" evidence="1">
    <location>
        <begin position="22"/>
        <end position="510"/>
    </location>
</feature>
<accession>A0ABP9BX05</accession>
<name>A0ABP9BX05_9SPHI</name>